<evidence type="ECO:0000313" key="1">
    <source>
        <dbReference type="EMBL" id="NJC17678.1"/>
    </source>
</evidence>
<dbReference type="EMBL" id="JAATLI010000004">
    <property type="protein sequence ID" value="NJC17678.1"/>
    <property type="molecule type" value="Genomic_DNA"/>
</dbReference>
<evidence type="ECO:0000313" key="2">
    <source>
        <dbReference type="EMBL" id="WOF13388.1"/>
    </source>
</evidence>
<dbReference type="Proteomes" id="UP001302374">
    <property type="component" value="Chromosome"/>
</dbReference>
<evidence type="ECO:0000313" key="3">
    <source>
        <dbReference type="Proteomes" id="UP000576368"/>
    </source>
</evidence>
<dbReference type="PROSITE" id="PS51257">
    <property type="entry name" value="PROKAR_LIPOPROTEIN"/>
    <property type="match status" value="1"/>
</dbReference>
<dbReference type="Proteomes" id="UP000576368">
    <property type="component" value="Unassembled WGS sequence"/>
</dbReference>
<proteinExistence type="predicted"/>
<dbReference type="InterPro" id="IPR015943">
    <property type="entry name" value="WD40/YVTN_repeat-like_dom_sf"/>
</dbReference>
<dbReference type="RefSeq" id="WP_118303400.1">
    <property type="nucleotide sequence ID" value="NZ_BMPA01000004.1"/>
</dbReference>
<dbReference type="InterPro" id="IPR011044">
    <property type="entry name" value="Quino_amine_DH_bsu"/>
</dbReference>
<evidence type="ECO:0008006" key="5">
    <source>
        <dbReference type="Google" id="ProtNLM"/>
    </source>
</evidence>
<dbReference type="EMBL" id="CP043839">
    <property type="protein sequence ID" value="WOF13388.1"/>
    <property type="molecule type" value="Genomic_DNA"/>
</dbReference>
<dbReference type="AlphaFoldDB" id="A0A7X5YC40"/>
<evidence type="ECO:0000313" key="4">
    <source>
        <dbReference type="Proteomes" id="UP001302374"/>
    </source>
</evidence>
<dbReference type="SUPFAM" id="SSF50969">
    <property type="entry name" value="YVTN repeat-like/Quinoprotein amine dehydrogenase"/>
    <property type="match status" value="1"/>
</dbReference>
<dbReference type="Gene3D" id="2.130.10.10">
    <property type="entry name" value="YVTN repeat-like/Quinoprotein amine dehydrogenase"/>
    <property type="match status" value="1"/>
</dbReference>
<name>A0A7X5YC40_9BACT</name>
<protein>
    <recommendedName>
        <fullName evidence="5">DUF5074 domain-containing protein</fullName>
    </recommendedName>
</protein>
<sequence>MFAKRLFYIVTIIWIGIAFTSCDKPGVPYPGGIIGGGDIEALVLNEGKLNTNTGTISVIYKDGRVVADVFQDVNHRPMGDVAQSITLVNGKYFVAMNNSKKIEIVDPVTFKSVGTILYTQAGYPRQVVPISSTEAIVSDLDRQLVRIRTVEPYGKPLEYISIPRAVEYLTVVENKVFGITQGGLYVFDADNIKKEQARVVKDVYNEEDTKTCQLLVDKEGMIWGLMNEQEGGQVTGVTLKCVDPKREKVVKSYTLSFGDSNSQTPGEIIGYINYNRTDIDPTGTWIYFSVKTRLAEENKEGVKEQQSVYRMNVETGEFSHYYDLLEVGMMYGFAVSPEGDIYLCDCLDYTAQRGYVRHYLKDGTKISHKVGIYPGQVYFPGNQR</sequence>
<keyword evidence="4" id="KW-1185">Reference proteome</keyword>
<dbReference type="InterPro" id="IPR031815">
    <property type="entry name" value="DUF5074"/>
</dbReference>
<gene>
    <name evidence="2" type="ORF">F1644_14445</name>
    <name evidence="1" type="ORF">GGR15_001293</name>
</gene>
<reference evidence="2 4" key="1">
    <citation type="submission" date="2019-09" db="EMBL/GenBank/DDBJ databases">
        <title>Butyricimonas paravirosa DSM 105722 (=214-4 = JCM 18677 = CCUG 65563).</title>
        <authorList>
            <person name="Le Roy T."/>
            <person name="Cani P.D."/>
        </authorList>
    </citation>
    <scope>NUCLEOTIDE SEQUENCE [LARGE SCALE GENOMIC DNA]</scope>
    <source>
        <strain evidence="2 4">DSM 105722</strain>
    </source>
</reference>
<accession>A0A7X5YC40</accession>
<organism evidence="1 3">
    <name type="scientific">Butyricimonas paravirosa</name>
    <dbReference type="NCBI Taxonomy" id="1472417"/>
    <lineage>
        <taxon>Bacteria</taxon>
        <taxon>Pseudomonadati</taxon>
        <taxon>Bacteroidota</taxon>
        <taxon>Bacteroidia</taxon>
        <taxon>Bacteroidales</taxon>
        <taxon>Odoribacteraceae</taxon>
        <taxon>Butyricimonas</taxon>
    </lineage>
</organism>
<reference evidence="1 3" key="2">
    <citation type="submission" date="2020-03" db="EMBL/GenBank/DDBJ databases">
        <title>Genomic Encyclopedia of Type Strains, Phase IV (KMG-IV): sequencing the most valuable type-strain genomes for metagenomic binning, comparative biology and taxonomic classification.</title>
        <authorList>
            <person name="Goeker M."/>
        </authorList>
    </citation>
    <scope>NUCLEOTIDE SEQUENCE [LARGE SCALE GENOMIC DNA]</scope>
    <source>
        <strain evidence="1 3">DSM 105722</strain>
    </source>
</reference>
<dbReference type="Pfam" id="PF16819">
    <property type="entry name" value="DUF5074"/>
    <property type="match status" value="1"/>
</dbReference>
<dbReference type="GeneID" id="86892514"/>